<feature type="compositionally biased region" description="Acidic residues" evidence="5">
    <location>
        <begin position="688"/>
        <end position="725"/>
    </location>
</feature>
<dbReference type="InterPro" id="IPR013136">
    <property type="entry name" value="WSTF_Acf1_Cbp146"/>
</dbReference>
<dbReference type="PROSITE" id="PS51136">
    <property type="entry name" value="WAC"/>
    <property type="match status" value="1"/>
</dbReference>
<dbReference type="GO" id="GO:0005634">
    <property type="term" value="C:nucleus"/>
    <property type="evidence" value="ECO:0007669"/>
    <property type="project" value="UniProtKB-SubCell"/>
</dbReference>
<reference evidence="8" key="2">
    <citation type="submission" date="2016-04" db="EMBL/GenBank/DDBJ databases">
        <authorList>
            <person name="Evans L.H."/>
            <person name="Alamgir A."/>
            <person name="Owens N."/>
            <person name="Weber N.D."/>
            <person name="Virtaneva K."/>
            <person name="Barbian K."/>
            <person name="Babar A."/>
            <person name="Rosenke K."/>
        </authorList>
    </citation>
    <scope>NUCLEOTIDE SEQUENCE</scope>
    <source>
        <strain evidence="8">UB2112</strain>
    </source>
</reference>
<feature type="region of interest" description="Disordered" evidence="5">
    <location>
        <begin position="673"/>
        <end position="754"/>
    </location>
</feature>
<sequence length="1014" mass="113746">MPLVKRKPVELFPPPAASGSEDPDVFYLPATGEVFADFDTYSNRISFYNQKIFQCELTGRINLTYFEAVKSERKEAIALHKIFPEQLKAPVLRSVQFQITGRIDQLVDQVYDRFKDRFFSGETVFFDLEGDKYYARVSEVKPAASLTSAAANGEAAEADAADAEIKQEPNGHAESSSHSTPRTFPASTPIHTIGTNLTLDLEEAALKDNPSQYTYTVDLLDDQDEATGGTHITSCEKLSRDRLAFSKTILRKYLRDCILRAANIGAEWRVKEWLAIKYGIPLEPTDEISQKNEALKDAKLSKRKKYLLTDGEESSASSHKKIKGEGGKKLSAAAQRKADEAEKAAIKKAKEEERLRKKNLKYPIEDLELDPITKRELMAKIPNEPLARRKERPIPGRGEHALPVPAKLFEQFITTYYFLISHGKPSLLSPFTLDDYEQALQHKLSDPSCALINEIHRTLINLIVRDGGSSLVANGSALAATLDASAPASVDGDEEEENDDAASEAASDVDELDPSPNGTHPNGTHPNGTSHNNSAEAEAITSLLEAAREISKGWSTLTIRPDNRRERWENSLIGLIAARATPESLPRMIGILSHLTAVEHADGCVDGEWVAELYDSPAQRYPLLGLEDKLQIIYFLCEQAVGAKVIKSFYEECEAQVTELRKEKIEVSREKKRLAEAREEFEGKNKDEDEEEGEKEEGEGEEGEEEGEDEEEEEEEEDELVSDSEPDTRSAREDSSFSDRSTTGGGRGSASRQEILRQKAIEKRAQEAALRIEQAKAREAHKAKRAENKILTAQRKKLDDEEAKLVKRDEAIEREFRRLLHASRMTPLGRDRFGDKYWWFDGVGSCSLVQGNEKSTYQTGRLFVQAASEAETLLLIPEEERPKTTNPYALLFHQPITPSLISSRKESELGGERGILQPGEWGVYSEPERIEELLSWLRTKGHRELHLKNQLLKFKYYMENGMRKRNNDINAHLLRGGGMAEDVVRRSSRASKSDSSSTGRLAYMSWKNTLDKAK</sequence>
<dbReference type="AlphaFoldDB" id="A0A1K0HJF7"/>
<evidence type="ECO:0000313" key="11">
    <source>
        <dbReference type="Proteomes" id="UP000658997"/>
    </source>
</evidence>
<dbReference type="PROSITE" id="PS50827">
    <property type="entry name" value="DDT"/>
    <property type="match status" value="1"/>
</dbReference>
<evidence type="ECO:0000313" key="9">
    <source>
        <dbReference type="EMBL" id="SYW78308.1"/>
    </source>
</evidence>
<dbReference type="Proteomes" id="UP000179920">
    <property type="component" value="Chromosome XVI"/>
</dbReference>
<feature type="compositionally biased region" description="Polar residues" evidence="5">
    <location>
        <begin position="173"/>
        <end position="187"/>
    </location>
</feature>
<keyword evidence="4" id="KW-0175">Coiled coil</keyword>
<feature type="domain" description="WAC" evidence="7">
    <location>
        <begin position="23"/>
        <end position="132"/>
    </location>
</feature>
<dbReference type="InterPro" id="IPR018501">
    <property type="entry name" value="DDT_dom"/>
</dbReference>
<proteinExistence type="predicted"/>
<feature type="coiled-coil region" evidence="4">
    <location>
        <begin position="758"/>
        <end position="803"/>
    </location>
</feature>
<feature type="compositionally biased region" description="Acidic residues" evidence="5">
    <location>
        <begin position="491"/>
        <end position="513"/>
    </location>
</feature>
<dbReference type="EMBL" id="ULHB01000039">
    <property type="protein sequence ID" value="SYW78308.1"/>
    <property type="molecule type" value="Genomic_DNA"/>
</dbReference>
<dbReference type="GO" id="GO:0000781">
    <property type="term" value="C:chromosome, telomeric region"/>
    <property type="evidence" value="ECO:0007669"/>
    <property type="project" value="GOC"/>
</dbReference>
<evidence type="ECO:0000256" key="5">
    <source>
        <dbReference type="SAM" id="MobiDB-lite"/>
    </source>
</evidence>
<feature type="region of interest" description="Disordered" evidence="5">
    <location>
        <begin position="309"/>
        <end position="334"/>
    </location>
</feature>
<evidence type="ECO:0000313" key="10">
    <source>
        <dbReference type="Proteomes" id="UP000179920"/>
    </source>
</evidence>
<dbReference type="EMBL" id="LT558132">
    <property type="protein sequence ID" value="SAM85133.1"/>
    <property type="molecule type" value="Genomic_DNA"/>
</dbReference>
<dbReference type="OrthoDB" id="332390at2759"/>
<dbReference type="Pfam" id="PF10537">
    <property type="entry name" value="WAC_Acf1_DNA_bd"/>
    <property type="match status" value="1"/>
</dbReference>
<feature type="region of interest" description="Disordered" evidence="5">
    <location>
        <begin position="485"/>
        <end position="533"/>
    </location>
</feature>
<evidence type="ECO:0000256" key="3">
    <source>
        <dbReference type="PROSITE-ProRule" id="PRU00475"/>
    </source>
</evidence>
<evidence type="ECO:0000256" key="2">
    <source>
        <dbReference type="ARBA" id="ARBA00023242"/>
    </source>
</evidence>
<evidence type="ECO:0000259" key="7">
    <source>
        <dbReference type="PROSITE" id="PS51136"/>
    </source>
</evidence>
<keyword evidence="11" id="KW-1185">Reference proteome</keyword>
<feature type="compositionally biased region" description="Basic and acidic residues" evidence="5">
    <location>
        <begin position="673"/>
        <end position="687"/>
    </location>
</feature>
<dbReference type="PANTHER" id="PTHR32075:SF6">
    <property type="entry name" value="ISWI CHROMATIN-REMODELING COMPLEX SUBUNIT YPL216W-RELATED"/>
    <property type="match status" value="1"/>
</dbReference>
<evidence type="ECO:0000256" key="1">
    <source>
        <dbReference type="ARBA" id="ARBA00004123"/>
    </source>
</evidence>
<keyword evidence="2 3" id="KW-0539">Nucleus</keyword>
<feature type="compositionally biased region" description="Polar residues" evidence="5">
    <location>
        <begin position="516"/>
        <end position="533"/>
    </location>
</feature>
<feature type="region of interest" description="Disordered" evidence="5">
    <location>
        <begin position="167"/>
        <end position="187"/>
    </location>
</feature>
<feature type="compositionally biased region" description="Basic and acidic residues" evidence="5">
    <location>
        <begin position="726"/>
        <end position="737"/>
    </location>
</feature>
<evidence type="ECO:0000256" key="4">
    <source>
        <dbReference type="SAM" id="Coils"/>
    </source>
</evidence>
<dbReference type="GO" id="GO:0031509">
    <property type="term" value="P:subtelomeric heterochromatin formation"/>
    <property type="evidence" value="ECO:0007669"/>
    <property type="project" value="TreeGrafter"/>
</dbReference>
<organism evidence="8 10">
    <name type="scientific">Ustilago bromivora</name>
    <dbReference type="NCBI Taxonomy" id="307758"/>
    <lineage>
        <taxon>Eukaryota</taxon>
        <taxon>Fungi</taxon>
        <taxon>Dikarya</taxon>
        <taxon>Basidiomycota</taxon>
        <taxon>Ustilaginomycotina</taxon>
        <taxon>Ustilaginomycetes</taxon>
        <taxon>Ustilaginales</taxon>
        <taxon>Ustilaginaceae</taxon>
        <taxon>Ustilago</taxon>
    </lineage>
</organism>
<dbReference type="Proteomes" id="UP000658997">
    <property type="component" value="Unassembled WGS sequence"/>
</dbReference>
<reference evidence="10" key="1">
    <citation type="submission" date="2016-04" db="EMBL/GenBank/DDBJ databases">
        <authorList>
            <person name="Guldener U."/>
            <person name="Guldener U."/>
        </authorList>
    </citation>
    <scope>NUCLEOTIDE SEQUENCE [LARGE SCALE GENOMIC DNA]</scope>
    <source>
        <strain evidence="10">UB2112</strain>
    </source>
</reference>
<comment type="subcellular location">
    <subcellularLocation>
        <location evidence="1 3">Nucleus</location>
    </subcellularLocation>
</comment>
<protein>
    <submittedName>
        <fullName evidence="9">Related to ITC1 - subunit of Isw2 chromatin remodelling complex</fullName>
    </submittedName>
    <submittedName>
        <fullName evidence="8">Related to ITC1-subunit of Isw2 chromatin remodelling complex</fullName>
    </submittedName>
</protein>
<evidence type="ECO:0000313" key="8">
    <source>
        <dbReference type="EMBL" id="SAM85133.1"/>
    </source>
</evidence>
<dbReference type="Pfam" id="PF02791">
    <property type="entry name" value="DDT"/>
    <property type="match status" value="1"/>
</dbReference>
<name>A0A1K0HJF7_9BASI</name>
<dbReference type="GO" id="GO:0000785">
    <property type="term" value="C:chromatin"/>
    <property type="evidence" value="ECO:0007669"/>
    <property type="project" value="UniProtKB-ARBA"/>
</dbReference>
<dbReference type="PANTHER" id="PTHR32075">
    <property type="entry name" value="ISWI CHROMATIN-REMODELING COMPLEX SUBUNIT YPL216W-RELATED"/>
    <property type="match status" value="1"/>
</dbReference>
<gene>
    <name evidence="9" type="ORF">UBRO2_02500</name>
    <name evidence="8" type="ORF">UBRO_07698</name>
</gene>
<accession>A0A1K0HJF7</accession>
<feature type="domain" description="DDT" evidence="6">
    <location>
        <begin position="406"/>
        <end position="469"/>
    </location>
</feature>
<evidence type="ECO:0000259" key="6">
    <source>
        <dbReference type="PROSITE" id="PS50827"/>
    </source>
</evidence>
<reference evidence="9" key="3">
    <citation type="submission" date="2018-08" db="EMBL/GenBank/DDBJ databases">
        <authorList>
            <person name="Guldener U."/>
        </authorList>
    </citation>
    <scope>NUCLEOTIDE SEQUENCE</scope>
    <source>
        <strain evidence="9">UB2</strain>
    </source>
</reference>
<dbReference type="Pfam" id="PF15613">
    <property type="entry name" value="WSD"/>
    <property type="match status" value="1"/>
</dbReference>
<feature type="coiled-coil region" evidence="4">
    <location>
        <begin position="334"/>
        <end position="361"/>
    </location>
</feature>
<dbReference type="InterPro" id="IPR028941">
    <property type="entry name" value="WHIM2_dom"/>
</dbReference>